<feature type="region of interest" description="Disordered" evidence="1">
    <location>
        <begin position="40"/>
        <end position="76"/>
    </location>
</feature>
<dbReference type="EMBL" id="HBGJ01006545">
    <property type="protein sequence ID" value="CAD9245712.1"/>
    <property type="molecule type" value="Transcribed_RNA"/>
</dbReference>
<keyword evidence="3" id="KW-0732">Signal</keyword>
<organism evidence="4">
    <name type="scientific">Phaeomonas parva</name>
    <dbReference type="NCBI Taxonomy" id="124430"/>
    <lineage>
        <taxon>Eukaryota</taxon>
        <taxon>Sar</taxon>
        <taxon>Stramenopiles</taxon>
        <taxon>Ochrophyta</taxon>
        <taxon>Pinguiophyceae</taxon>
        <taxon>Pinguiochrysidales</taxon>
        <taxon>Pinguiochrysidaceae</taxon>
        <taxon>Phaeomonas</taxon>
    </lineage>
</organism>
<keyword evidence="2" id="KW-1133">Transmembrane helix</keyword>
<accession>A0A7S1TSJ2</accession>
<feature type="transmembrane region" description="Helical" evidence="2">
    <location>
        <begin position="202"/>
        <end position="223"/>
    </location>
</feature>
<protein>
    <submittedName>
        <fullName evidence="4">Uncharacterized protein</fullName>
    </submittedName>
</protein>
<feature type="chain" id="PRO_5031337493" evidence="3">
    <location>
        <begin position="25"/>
        <end position="235"/>
    </location>
</feature>
<proteinExistence type="predicted"/>
<evidence type="ECO:0000256" key="2">
    <source>
        <dbReference type="SAM" id="Phobius"/>
    </source>
</evidence>
<feature type="transmembrane region" description="Helical" evidence="2">
    <location>
        <begin position="156"/>
        <end position="181"/>
    </location>
</feature>
<evidence type="ECO:0000256" key="1">
    <source>
        <dbReference type="SAM" id="MobiDB-lite"/>
    </source>
</evidence>
<keyword evidence="2" id="KW-0472">Membrane</keyword>
<keyword evidence="2" id="KW-0812">Transmembrane</keyword>
<evidence type="ECO:0000313" key="4">
    <source>
        <dbReference type="EMBL" id="CAD9245712.1"/>
    </source>
</evidence>
<reference evidence="4" key="1">
    <citation type="submission" date="2021-01" db="EMBL/GenBank/DDBJ databases">
        <authorList>
            <person name="Corre E."/>
            <person name="Pelletier E."/>
            <person name="Niang G."/>
            <person name="Scheremetjew M."/>
            <person name="Finn R."/>
            <person name="Kale V."/>
            <person name="Holt S."/>
            <person name="Cochrane G."/>
            <person name="Meng A."/>
            <person name="Brown T."/>
            <person name="Cohen L."/>
        </authorList>
    </citation>
    <scope>NUCLEOTIDE SEQUENCE</scope>
    <source>
        <strain evidence="4">CCMP2877</strain>
    </source>
</reference>
<sequence>MAGLRWRFAALVLAVVVSLSFVQPFTVQPSPLRRSGLVLHAKGFGSSPPPSPGPSKKGNADAGPMGAPTKGGAGEIDLGAMGGNPSVGGEISTAPTGKTDDEIFTEFGVATPQVKRTERKEEMQREFQQRADAVTQSDGNFITNLPAGLQVGIERVLLATLLGLGTVFILDGILITWDAFVISSKKELSPAVAGLAAFAEPLFTPLIVTLFGNSIVLGLFKYIQFSAPAATYKED</sequence>
<feature type="signal peptide" evidence="3">
    <location>
        <begin position="1"/>
        <end position="24"/>
    </location>
</feature>
<evidence type="ECO:0000256" key="3">
    <source>
        <dbReference type="SAM" id="SignalP"/>
    </source>
</evidence>
<name>A0A7S1TSJ2_9STRA</name>
<dbReference type="AlphaFoldDB" id="A0A7S1TSJ2"/>
<gene>
    <name evidence="4" type="ORF">PPAR1163_LOCUS4061</name>
</gene>